<dbReference type="EMBL" id="CM047945">
    <property type="protein sequence ID" value="KAI9898057.1"/>
    <property type="molecule type" value="Genomic_DNA"/>
</dbReference>
<reference evidence="1" key="1">
    <citation type="submission" date="2022-10" db="EMBL/GenBank/DDBJ databases">
        <title>Complete Genome of Trichothecium roseum strain YXFP-22015, a Plant Pathogen Isolated from Citrus.</title>
        <authorList>
            <person name="Wang Y."/>
            <person name="Zhu L."/>
        </authorList>
    </citation>
    <scope>NUCLEOTIDE SEQUENCE</scope>
    <source>
        <strain evidence="1">YXFP-22015</strain>
    </source>
</reference>
<evidence type="ECO:0000313" key="1">
    <source>
        <dbReference type="EMBL" id="KAI9898057.1"/>
    </source>
</evidence>
<name>A0ACC0UVB1_9HYPO</name>
<comment type="caution">
    <text evidence="1">The sequence shown here is derived from an EMBL/GenBank/DDBJ whole genome shotgun (WGS) entry which is preliminary data.</text>
</comment>
<dbReference type="Proteomes" id="UP001163324">
    <property type="component" value="Chromosome 6"/>
</dbReference>
<evidence type="ECO:0000313" key="2">
    <source>
        <dbReference type="Proteomes" id="UP001163324"/>
    </source>
</evidence>
<keyword evidence="2" id="KW-1185">Reference proteome</keyword>
<sequence>MDLWGLLANLSSAKKEEHSELRLEKKLVYFRQAKHISSLRAKKESRDFTPITPHRRCRVGLGREVPVAENFRDSDSRNRRGLMSEVKRNKISDEYALTMTLVGIAE</sequence>
<proteinExistence type="predicted"/>
<organism evidence="1 2">
    <name type="scientific">Trichothecium roseum</name>
    <dbReference type="NCBI Taxonomy" id="47278"/>
    <lineage>
        <taxon>Eukaryota</taxon>
        <taxon>Fungi</taxon>
        <taxon>Dikarya</taxon>
        <taxon>Ascomycota</taxon>
        <taxon>Pezizomycotina</taxon>
        <taxon>Sordariomycetes</taxon>
        <taxon>Hypocreomycetidae</taxon>
        <taxon>Hypocreales</taxon>
        <taxon>Hypocreales incertae sedis</taxon>
        <taxon>Trichothecium</taxon>
    </lineage>
</organism>
<protein>
    <submittedName>
        <fullName evidence="1">Uncharacterized protein</fullName>
    </submittedName>
</protein>
<accession>A0ACC0UVB1</accession>
<gene>
    <name evidence="1" type="ORF">N3K66_006417</name>
</gene>